<feature type="domain" description="OmpR/PhoB-type" evidence="3">
    <location>
        <begin position="20"/>
        <end position="119"/>
    </location>
</feature>
<evidence type="ECO:0000256" key="1">
    <source>
        <dbReference type="ARBA" id="ARBA00023125"/>
    </source>
</evidence>
<dbReference type="GO" id="GO:0000160">
    <property type="term" value="P:phosphorelay signal transduction system"/>
    <property type="evidence" value="ECO:0007669"/>
    <property type="project" value="InterPro"/>
</dbReference>
<evidence type="ECO:0000313" key="4">
    <source>
        <dbReference type="EMBL" id="PCE23164.1"/>
    </source>
</evidence>
<dbReference type="Proteomes" id="UP000218022">
    <property type="component" value="Unassembled WGS sequence"/>
</dbReference>
<evidence type="ECO:0000313" key="5">
    <source>
        <dbReference type="Proteomes" id="UP000218022"/>
    </source>
</evidence>
<dbReference type="GO" id="GO:0006355">
    <property type="term" value="P:regulation of DNA-templated transcription"/>
    <property type="evidence" value="ECO:0007669"/>
    <property type="project" value="InterPro"/>
</dbReference>
<dbReference type="Pfam" id="PF00486">
    <property type="entry name" value="Trans_reg_C"/>
    <property type="match status" value="1"/>
</dbReference>
<dbReference type="InterPro" id="IPR016032">
    <property type="entry name" value="Sig_transdc_resp-reg_C-effctor"/>
</dbReference>
<dbReference type="InterPro" id="IPR036388">
    <property type="entry name" value="WH-like_DNA-bd_sf"/>
</dbReference>
<reference evidence="4 5" key="1">
    <citation type="submission" date="2017-01" db="EMBL/GenBank/DDBJ databases">
        <title>Whole-Genome Shotgun Sequencing of Two beta-Proteobacterial Species in Search of the Bulgecin Biosynthetic Cluster.</title>
        <authorList>
            <person name="Horsman M.E."/>
            <person name="Marous D.R."/>
            <person name="Li R."/>
            <person name="Oliver R.A."/>
            <person name="Byun B."/>
            <person name="Emrich S.J."/>
            <person name="Boggess B."/>
            <person name="Townsend C.A."/>
            <person name="Mobashery S."/>
        </authorList>
    </citation>
    <scope>NUCLEOTIDE SEQUENCE [LARGE SCALE GENOMIC DNA]</scope>
    <source>
        <strain evidence="4 5">ATCC 31363</strain>
    </source>
</reference>
<comment type="caution">
    <text evidence="4">The sequence shown here is derived from an EMBL/GenBank/DDBJ whole genome shotgun (WGS) entry which is preliminary data.</text>
</comment>
<accession>A0A2A4ES96</accession>
<proteinExistence type="predicted"/>
<keyword evidence="1 2" id="KW-0238">DNA-binding</keyword>
<evidence type="ECO:0000256" key="2">
    <source>
        <dbReference type="PROSITE-ProRule" id="PRU01091"/>
    </source>
</evidence>
<dbReference type="GO" id="GO:0003677">
    <property type="term" value="F:DNA binding"/>
    <property type="evidence" value="ECO:0007669"/>
    <property type="project" value="UniProtKB-UniRule"/>
</dbReference>
<evidence type="ECO:0000259" key="3">
    <source>
        <dbReference type="PROSITE" id="PS51755"/>
    </source>
</evidence>
<dbReference type="EMBL" id="MTZV01000006">
    <property type="protein sequence ID" value="PCE23164.1"/>
    <property type="molecule type" value="Genomic_DNA"/>
</dbReference>
<protein>
    <recommendedName>
        <fullName evidence="3">OmpR/PhoB-type domain-containing protein</fullName>
    </recommendedName>
</protein>
<feature type="DNA-binding region" description="OmpR/PhoB-type" evidence="2">
    <location>
        <begin position="20"/>
        <end position="119"/>
    </location>
</feature>
<dbReference type="InterPro" id="IPR001867">
    <property type="entry name" value="OmpR/PhoB-type_DNA-bd"/>
</dbReference>
<organism evidence="4 5">
    <name type="scientific">Paraburkholderia acidicola</name>
    <dbReference type="NCBI Taxonomy" id="1912599"/>
    <lineage>
        <taxon>Bacteria</taxon>
        <taxon>Pseudomonadati</taxon>
        <taxon>Pseudomonadota</taxon>
        <taxon>Betaproteobacteria</taxon>
        <taxon>Burkholderiales</taxon>
        <taxon>Burkholderiaceae</taxon>
        <taxon>Paraburkholderia</taxon>
    </lineage>
</organism>
<name>A0A2A4ES96_9BURK</name>
<gene>
    <name evidence="4" type="ORF">BWP39_26115</name>
</gene>
<dbReference type="AlphaFoldDB" id="A0A2A4ES96"/>
<dbReference type="PROSITE" id="PS51755">
    <property type="entry name" value="OMPR_PHOB"/>
    <property type="match status" value="1"/>
</dbReference>
<dbReference type="Gene3D" id="1.10.10.10">
    <property type="entry name" value="Winged helix-like DNA-binding domain superfamily/Winged helix DNA-binding domain"/>
    <property type="match status" value="1"/>
</dbReference>
<dbReference type="SUPFAM" id="SSF46894">
    <property type="entry name" value="C-terminal effector domain of the bipartite response regulators"/>
    <property type="match status" value="1"/>
</dbReference>
<dbReference type="SMART" id="SM00862">
    <property type="entry name" value="Trans_reg_C"/>
    <property type="match status" value="1"/>
</dbReference>
<dbReference type="CDD" id="cd00383">
    <property type="entry name" value="trans_reg_C"/>
    <property type="match status" value="1"/>
</dbReference>
<sequence length="125" mass="14404">MRLVHDEAGSGSQHEQHVVSTRRAFGEIEFDPTNRSVLRNGVAVRLTRRQFNLAFLLFLHLGGPVSRTMIRDVVWPETFNTQSRTVDTHVCLVRAKLDLYPDSGFRLMSLYGYGYRLERVDEDHA</sequence>